<feature type="transmembrane region" description="Helical" evidence="14">
    <location>
        <begin position="154"/>
        <end position="170"/>
    </location>
</feature>
<keyword evidence="4 12" id="KW-0894">Sodium channel</keyword>
<dbReference type="GO" id="GO:0016020">
    <property type="term" value="C:membrane"/>
    <property type="evidence" value="ECO:0007669"/>
    <property type="project" value="UniProtKB-SubCell"/>
</dbReference>
<organism evidence="15 16">
    <name type="scientific">Blomia tropicalis</name>
    <name type="common">Mite</name>
    <dbReference type="NCBI Taxonomy" id="40697"/>
    <lineage>
        <taxon>Eukaryota</taxon>
        <taxon>Metazoa</taxon>
        <taxon>Ecdysozoa</taxon>
        <taxon>Arthropoda</taxon>
        <taxon>Chelicerata</taxon>
        <taxon>Arachnida</taxon>
        <taxon>Acari</taxon>
        <taxon>Acariformes</taxon>
        <taxon>Sarcoptiformes</taxon>
        <taxon>Astigmata</taxon>
        <taxon>Glycyphagoidea</taxon>
        <taxon>Echimyopodidae</taxon>
        <taxon>Blomia</taxon>
    </lineage>
</organism>
<dbReference type="AlphaFoldDB" id="A0A9Q0M7P2"/>
<dbReference type="Proteomes" id="UP001142055">
    <property type="component" value="Chromosome 2"/>
</dbReference>
<accession>A0A9Q0M7P2</accession>
<feature type="transmembrane region" description="Helical" evidence="14">
    <location>
        <begin position="542"/>
        <end position="564"/>
    </location>
</feature>
<name>A0A9Q0M7P2_BLOTA</name>
<reference evidence="15" key="1">
    <citation type="submission" date="2022-12" db="EMBL/GenBank/DDBJ databases">
        <title>Genome assemblies of Blomia tropicalis.</title>
        <authorList>
            <person name="Cui Y."/>
        </authorList>
    </citation>
    <scope>NUCLEOTIDE SEQUENCE</scope>
    <source>
        <tissue evidence="15">Adult mites</tissue>
    </source>
</reference>
<protein>
    <submittedName>
        <fullName evidence="15">Uncharacterized protein</fullName>
    </submittedName>
</protein>
<feature type="transmembrane region" description="Helical" evidence="14">
    <location>
        <begin position="113"/>
        <end position="134"/>
    </location>
</feature>
<keyword evidence="8 12" id="KW-0406">Ion transport</keyword>
<keyword evidence="9 14" id="KW-0472">Membrane</keyword>
<evidence type="ECO:0000256" key="9">
    <source>
        <dbReference type="ARBA" id="ARBA00023136"/>
    </source>
</evidence>
<keyword evidence="6 14" id="KW-1133">Transmembrane helix</keyword>
<evidence type="ECO:0000256" key="2">
    <source>
        <dbReference type="ARBA" id="ARBA00007193"/>
    </source>
</evidence>
<evidence type="ECO:0000313" key="16">
    <source>
        <dbReference type="Proteomes" id="UP001142055"/>
    </source>
</evidence>
<feature type="compositionally biased region" description="Acidic residues" evidence="13">
    <location>
        <begin position="195"/>
        <end position="204"/>
    </location>
</feature>
<keyword evidence="3 12" id="KW-0813">Transport</keyword>
<evidence type="ECO:0000256" key="5">
    <source>
        <dbReference type="ARBA" id="ARBA00022692"/>
    </source>
</evidence>
<evidence type="ECO:0000256" key="1">
    <source>
        <dbReference type="ARBA" id="ARBA00004141"/>
    </source>
</evidence>
<dbReference type="Pfam" id="PF00858">
    <property type="entry name" value="ASC"/>
    <property type="match status" value="1"/>
</dbReference>
<proteinExistence type="inferred from homology"/>
<keyword evidence="16" id="KW-1185">Reference proteome</keyword>
<evidence type="ECO:0000256" key="6">
    <source>
        <dbReference type="ARBA" id="ARBA00022989"/>
    </source>
</evidence>
<keyword evidence="10 12" id="KW-0739">Sodium transport</keyword>
<gene>
    <name evidence="15" type="ORF">RDWZM_004859</name>
</gene>
<evidence type="ECO:0000256" key="13">
    <source>
        <dbReference type="SAM" id="MobiDB-lite"/>
    </source>
</evidence>
<dbReference type="InterPro" id="IPR001873">
    <property type="entry name" value="ENaC"/>
</dbReference>
<evidence type="ECO:0000256" key="8">
    <source>
        <dbReference type="ARBA" id="ARBA00023065"/>
    </source>
</evidence>
<evidence type="ECO:0000313" key="15">
    <source>
        <dbReference type="EMBL" id="KAJ6219047.1"/>
    </source>
</evidence>
<evidence type="ECO:0000256" key="11">
    <source>
        <dbReference type="ARBA" id="ARBA00023303"/>
    </source>
</evidence>
<keyword evidence="11 12" id="KW-0407">Ion channel</keyword>
<dbReference type="GO" id="GO:0005272">
    <property type="term" value="F:sodium channel activity"/>
    <property type="evidence" value="ECO:0007669"/>
    <property type="project" value="UniProtKB-KW"/>
</dbReference>
<comment type="caution">
    <text evidence="15">The sequence shown here is derived from an EMBL/GenBank/DDBJ whole genome shotgun (WGS) entry which is preliminary data.</text>
</comment>
<comment type="similarity">
    <text evidence="2 12">Belongs to the amiloride-sensitive sodium channel (TC 1.A.6) family.</text>
</comment>
<comment type="subcellular location">
    <subcellularLocation>
        <location evidence="1">Membrane</location>
        <topology evidence="1">Multi-pass membrane protein</topology>
    </subcellularLocation>
</comment>
<evidence type="ECO:0000256" key="14">
    <source>
        <dbReference type="SAM" id="Phobius"/>
    </source>
</evidence>
<feature type="region of interest" description="Disordered" evidence="13">
    <location>
        <begin position="193"/>
        <end position="214"/>
    </location>
</feature>
<sequence length="572" mass="66714">MNKVAPKLIAINQFGRRLNAETKITTPNLKVTNSNQKKVKFDLATVSFQVNYDQSSGHHHRGHQQRPIPTIMYPLESRIPLWRAHLTPPPSLKSDPKSNIFIHIFRHMTFFQWIKLFFTLFVLFQLIVQSYQLISLYRRKFSHSFVNHHLPADIVFPAITLCLPIIIPFQESDANRKCSKLANFPIENVDHHFNDDDDGENDGQPEERHQTQSSVNMECTNSLPIVNLFNQSMSEYGHQCRVRFKRLSTSTFKTISCSIISPPIESYFQNKRCFSYLSEIVVFRSMLNSERESSNSILDHQDIYITLLIQSNRVPIGSNSEAILPELFIHSADKIPIDSIRSPVKLELNHHYMIEYYYLKTLRSTDQWSFFHCHNYSNRNAFEIQDERAAHQKEDSMSSLDLVISRQDCLDRCILRQQRLKRLKLNCPKQEDCISNQIPIRKDLVHLTKNQICLTSSDECPNNDEDSLIQSVLDQCDRDCPDDCSTIDVQHETTNDIDQTIESAPSDNMIQVTIKRKITPDIDVNHYPLINWNRLLSDIGGLIAFWFAMVWIVFQLCSIFDYLWDLIQLRYL</sequence>
<evidence type="ECO:0000256" key="10">
    <source>
        <dbReference type="ARBA" id="ARBA00023201"/>
    </source>
</evidence>
<evidence type="ECO:0000256" key="4">
    <source>
        <dbReference type="ARBA" id="ARBA00022461"/>
    </source>
</evidence>
<dbReference type="OMA" id="NDCTEID"/>
<dbReference type="EMBL" id="JAPWDV010000002">
    <property type="protein sequence ID" value="KAJ6219047.1"/>
    <property type="molecule type" value="Genomic_DNA"/>
</dbReference>
<keyword evidence="5 12" id="KW-0812">Transmembrane</keyword>
<keyword evidence="7" id="KW-0915">Sodium</keyword>
<evidence type="ECO:0000256" key="3">
    <source>
        <dbReference type="ARBA" id="ARBA00022448"/>
    </source>
</evidence>
<evidence type="ECO:0000256" key="7">
    <source>
        <dbReference type="ARBA" id="ARBA00023053"/>
    </source>
</evidence>
<evidence type="ECO:0000256" key="12">
    <source>
        <dbReference type="RuleBase" id="RU000679"/>
    </source>
</evidence>